<sequence length="322" mass="35035">MRGETLFTSSIAVLQSRRTSTTTILLSGRTSMSTVLQSGRTSMSTVLQSGRTSTPAKRSSCDRHLKEHFDAGYRTYRDPEENYGSLSLEVRERKHNSDGMRNVKKGDFGKARLGNGEILDVTGMGDVDLITTLGTTWTLSNVRIIPKLETKVISVGQLDEEGLDVKFGGGKWRVVKNNLVIARGFKKGSLYLALIPSGDVTTPVKTNARIGLADSRAKRVRFVAMNSGAPVNQLERIRKSERGRGFRNSGSNSTQFGNQRWVRKTKEPNENVSPGKLLLLDSVPLGISGSDAWGSDGIEDVMRRSVETGLGPSGAPTGPSVY</sequence>
<feature type="region of interest" description="Disordered" evidence="1">
    <location>
        <begin position="38"/>
        <end position="58"/>
    </location>
</feature>
<evidence type="ECO:0000313" key="4">
    <source>
        <dbReference type="Proteomes" id="UP001229421"/>
    </source>
</evidence>
<dbReference type="Proteomes" id="UP001229421">
    <property type="component" value="Unassembled WGS sequence"/>
</dbReference>
<feature type="compositionally biased region" description="Polar residues" evidence="1">
    <location>
        <begin position="38"/>
        <end position="57"/>
    </location>
</feature>
<reference evidence="3" key="1">
    <citation type="journal article" date="2023" name="bioRxiv">
        <title>Improved chromosome-level genome assembly for marigold (Tagetes erecta).</title>
        <authorList>
            <person name="Jiang F."/>
            <person name="Yuan L."/>
            <person name="Wang S."/>
            <person name="Wang H."/>
            <person name="Xu D."/>
            <person name="Wang A."/>
            <person name="Fan W."/>
        </authorList>
    </citation>
    <scope>NUCLEOTIDE SEQUENCE</scope>
    <source>
        <strain evidence="3">WSJ</strain>
        <tissue evidence="3">Leaf</tissue>
    </source>
</reference>
<dbReference type="Pfam" id="PF22936">
    <property type="entry name" value="Pol_BBD"/>
    <property type="match status" value="1"/>
</dbReference>
<evidence type="ECO:0000256" key="1">
    <source>
        <dbReference type="SAM" id="MobiDB-lite"/>
    </source>
</evidence>
<comment type="caution">
    <text evidence="3">The sequence shown here is derived from an EMBL/GenBank/DDBJ whole genome shotgun (WGS) entry which is preliminary data.</text>
</comment>
<keyword evidence="4" id="KW-1185">Reference proteome</keyword>
<proteinExistence type="predicted"/>
<protein>
    <recommendedName>
        <fullName evidence="2">Retrovirus-related Pol polyprotein from transposon TNT 1-94-like beta-barrel domain-containing protein</fullName>
    </recommendedName>
</protein>
<name>A0AAD8K4G7_TARER</name>
<accession>A0AAD8K4G7</accession>
<organism evidence="3 4">
    <name type="scientific">Tagetes erecta</name>
    <name type="common">African marigold</name>
    <dbReference type="NCBI Taxonomy" id="13708"/>
    <lineage>
        <taxon>Eukaryota</taxon>
        <taxon>Viridiplantae</taxon>
        <taxon>Streptophyta</taxon>
        <taxon>Embryophyta</taxon>
        <taxon>Tracheophyta</taxon>
        <taxon>Spermatophyta</taxon>
        <taxon>Magnoliopsida</taxon>
        <taxon>eudicotyledons</taxon>
        <taxon>Gunneridae</taxon>
        <taxon>Pentapetalae</taxon>
        <taxon>asterids</taxon>
        <taxon>campanulids</taxon>
        <taxon>Asterales</taxon>
        <taxon>Asteraceae</taxon>
        <taxon>Asteroideae</taxon>
        <taxon>Heliantheae alliance</taxon>
        <taxon>Tageteae</taxon>
        <taxon>Tagetes</taxon>
    </lineage>
</organism>
<dbReference type="EMBL" id="JAUHHV010000008">
    <property type="protein sequence ID" value="KAK1414102.1"/>
    <property type="molecule type" value="Genomic_DNA"/>
</dbReference>
<gene>
    <name evidence="3" type="ORF">QVD17_29843</name>
</gene>
<evidence type="ECO:0000259" key="2">
    <source>
        <dbReference type="Pfam" id="PF22936"/>
    </source>
</evidence>
<feature type="domain" description="Retrovirus-related Pol polyprotein from transposon TNT 1-94-like beta-barrel" evidence="2">
    <location>
        <begin position="96"/>
        <end position="162"/>
    </location>
</feature>
<evidence type="ECO:0000313" key="3">
    <source>
        <dbReference type="EMBL" id="KAK1414102.1"/>
    </source>
</evidence>
<feature type="region of interest" description="Disordered" evidence="1">
    <location>
        <begin position="242"/>
        <end position="273"/>
    </location>
</feature>
<dbReference type="InterPro" id="IPR054722">
    <property type="entry name" value="PolX-like_BBD"/>
</dbReference>
<dbReference type="AlphaFoldDB" id="A0AAD8K4G7"/>
<feature type="compositionally biased region" description="Polar residues" evidence="1">
    <location>
        <begin position="248"/>
        <end position="258"/>
    </location>
</feature>